<dbReference type="InterPro" id="IPR013519">
    <property type="entry name" value="Int_alpha_beta-p"/>
</dbReference>
<sequence length="634" mass="61823">MNDNKATFTSRPVSSRSDSQISTHPPRALAPRPLAVALRRVLGGGLLAAGLMNPALGQSLSLELSDLDGSNGFALNGIGPGDSLGDSVSGAGDMNGDGFDDLVIGAPDASPNGVSGAGQSYVVFGTSGRFPASLDLSTLDGGNGFIVNGIAAFDGSGRSVSGAGDINGDGFDDLVIGAPDASPDGVSGAGQSYVVFGTSGGFPVSLDLSTLDGGNGFIINGVAAADHSGRSVSGAGDVNGDGFDDLVIGAPSADPNGSRSGQSYVVFGTNTGFPAALELTALDGSNGFALNGIAAFDGSGWSVSGAGDVNGDGFDDLVIGAPAAGSPFAPPFRPHGSGSGQSYVVFGTGGGFPAAVELSALDGSNGFSLNGIAAYDNAGSSVSGAGDVNGDGFDDLVIGAPTASPSGDYSGQSYVVFGTGGRFPAALERFALDGSNGFALNGIAAFDLSGRSVGGAGDVNGDGFDDIVIGAPGADPNGVSGAGQSYMVFGTNTGFPAALELSVLDGGNGFALNGIAGVAGDLFLSAGDLSGWSVSGAGDVNGDGLDDILIGAPGASPNGDHSGQSYVVFGTPSASGPAALFKGLLTDVGALGLPAGLERWLAERCGDVFNRSGLCSSSRSFQRPKPTPPTRGVY</sequence>
<dbReference type="KEGG" id="nwa:Nwat_0996"/>
<dbReference type="PANTHER" id="PTHR23221">
    <property type="entry name" value="GLYCOSYLPHOSPHATIDYLINOSITOL PHOSPHOLIPASE D"/>
    <property type="match status" value="1"/>
</dbReference>
<dbReference type="PROSITE" id="PS51470">
    <property type="entry name" value="FG_GAP"/>
    <property type="match status" value="6"/>
</dbReference>
<dbReference type="HOGENOM" id="CLU_012554_1_0_6"/>
<keyword evidence="1" id="KW-0732">Signal</keyword>
<keyword evidence="3" id="KW-0378">Hydrolase</keyword>
<evidence type="ECO:0000256" key="5">
    <source>
        <dbReference type="SAM" id="MobiDB-lite"/>
    </source>
</evidence>
<dbReference type="InterPro" id="IPR028994">
    <property type="entry name" value="Integrin_alpha_N"/>
</dbReference>
<dbReference type="SUPFAM" id="SSF69318">
    <property type="entry name" value="Integrin alpha N-terminal domain"/>
    <property type="match status" value="1"/>
</dbReference>
<proteinExistence type="predicted"/>
<evidence type="ECO:0000313" key="7">
    <source>
        <dbReference type="Proteomes" id="UP000000393"/>
    </source>
</evidence>
<dbReference type="Pfam" id="PF01839">
    <property type="entry name" value="FG-GAP"/>
    <property type="match status" value="7"/>
</dbReference>
<dbReference type="AlphaFoldDB" id="D8K4W1"/>
<dbReference type="Proteomes" id="UP000000393">
    <property type="component" value="Chromosome"/>
</dbReference>
<keyword evidence="7" id="KW-1185">Reference proteome</keyword>
<dbReference type="Gene3D" id="2.130.10.130">
    <property type="entry name" value="Integrin alpha, N-terminal"/>
    <property type="match status" value="4"/>
</dbReference>
<accession>D8K4W1</accession>
<name>D8K4W1_NITWC</name>
<dbReference type="SMART" id="SM00191">
    <property type="entry name" value="Int_alpha"/>
    <property type="match status" value="7"/>
</dbReference>
<gene>
    <name evidence="6" type="ordered locus">Nwat_0996</name>
</gene>
<evidence type="ECO:0000256" key="1">
    <source>
        <dbReference type="ARBA" id="ARBA00022729"/>
    </source>
</evidence>
<dbReference type="OrthoDB" id="1956004at2"/>
<evidence type="ECO:0000256" key="4">
    <source>
        <dbReference type="ARBA" id="ARBA00023180"/>
    </source>
</evidence>
<dbReference type="PANTHER" id="PTHR23221:SF7">
    <property type="entry name" value="PHOSPHATIDYLINOSITOL-GLYCAN-SPECIFIC PHOSPHOLIPASE D"/>
    <property type="match status" value="1"/>
</dbReference>
<feature type="region of interest" description="Disordered" evidence="5">
    <location>
        <begin position="1"/>
        <end position="28"/>
    </location>
</feature>
<protein>
    <submittedName>
        <fullName evidence="6">FG-GAP repeat protein</fullName>
    </submittedName>
</protein>
<reference evidence="6 7" key="1">
    <citation type="submission" date="2010-06" db="EMBL/GenBank/DDBJ databases">
        <title>Complete sequence of chromosome of Nitrosococcus watsoni C-113.</title>
        <authorList>
            <consortium name="US DOE Joint Genome Institute"/>
            <person name="Lucas S."/>
            <person name="Copeland A."/>
            <person name="Lapidus A."/>
            <person name="Cheng J.-F."/>
            <person name="Bruce D."/>
            <person name="Goodwin L."/>
            <person name="Pitluck S."/>
            <person name="Malfatti S.A."/>
            <person name="Chain P.S.G."/>
            <person name="Land M."/>
            <person name="Hauser L."/>
            <person name="Kyrpides N."/>
            <person name="Ivanova N."/>
            <person name="Cambell M.A."/>
            <person name="Heidelberg J.F."/>
            <person name="Klotz M.G."/>
            <person name="Woyke T."/>
        </authorList>
    </citation>
    <scope>NUCLEOTIDE SEQUENCE [LARGE SCALE GENOMIC DNA]</scope>
    <source>
        <strain evidence="6 7">C-113</strain>
    </source>
</reference>
<dbReference type="InterPro" id="IPR013517">
    <property type="entry name" value="FG-GAP"/>
</dbReference>
<dbReference type="EMBL" id="CP002086">
    <property type="protein sequence ID" value="ADJ27938.1"/>
    <property type="molecule type" value="Genomic_DNA"/>
</dbReference>
<organism evidence="6 7">
    <name type="scientific">Nitrosococcus watsoni (strain C-113)</name>
    <dbReference type="NCBI Taxonomy" id="105559"/>
    <lineage>
        <taxon>Bacteria</taxon>
        <taxon>Pseudomonadati</taxon>
        <taxon>Pseudomonadota</taxon>
        <taxon>Gammaproteobacteria</taxon>
        <taxon>Chromatiales</taxon>
        <taxon>Chromatiaceae</taxon>
        <taxon>Nitrosococcus</taxon>
    </lineage>
</organism>
<dbReference type="RefSeq" id="WP_013220040.1">
    <property type="nucleotide sequence ID" value="NC_014315.1"/>
</dbReference>
<dbReference type="GO" id="GO:0016787">
    <property type="term" value="F:hydrolase activity"/>
    <property type="evidence" value="ECO:0007669"/>
    <property type="project" value="UniProtKB-KW"/>
</dbReference>
<dbReference type="eggNOG" id="COG2931">
    <property type="taxonomic scope" value="Bacteria"/>
</dbReference>
<feature type="compositionally biased region" description="Polar residues" evidence="5">
    <location>
        <begin position="1"/>
        <end position="23"/>
    </location>
</feature>
<evidence type="ECO:0000313" key="6">
    <source>
        <dbReference type="EMBL" id="ADJ27938.1"/>
    </source>
</evidence>
<evidence type="ECO:0000256" key="3">
    <source>
        <dbReference type="ARBA" id="ARBA00022801"/>
    </source>
</evidence>
<keyword evidence="2" id="KW-0677">Repeat</keyword>
<evidence type="ECO:0000256" key="2">
    <source>
        <dbReference type="ARBA" id="ARBA00022737"/>
    </source>
</evidence>
<keyword evidence="4" id="KW-0325">Glycoprotein</keyword>
<dbReference type="STRING" id="105559.Nwat_0996"/>